<name>W5T2C7_BORHE</name>
<organism evidence="1">
    <name type="scientific">Borrelia hermsii YBT</name>
    <dbReference type="NCBI Taxonomy" id="1313295"/>
    <lineage>
        <taxon>Bacteria</taxon>
        <taxon>Pseudomonadati</taxon>
        <taxon>Spirochaetota</taxon>
        <taxon>Spirochaetia</taxon>
        <taxon>Spirochaetales</taxon>
        <taxon>Borreliaceae</taxon>
        <taxon>Borrelia</taxon>
    </lineage>
</organism>
<proteinExistence type="predicted"/>
<dbReference type="HOGENOM" id="CLU_3325237_0_0_12"/>
<geneLocation type="plasmid" evidence="1">
    <name>unnamed</name>
</geneLocation>
<reference evidence="1" key="1">
    <citation type="submission" date="2013-04" db="EMBL/GenBank/DDBJ databases">
        <title>Comparative Genomics of Relapsing Fever Spirochetes.</title>
        <authorList>
            <person name="Schwan T.G."/>
            <person name="Raffel S.J."/>
            <person name="Porcella S.F."/>
            <person name="Martens C.A."/>
            <person name="Bruno D.P."/>
            <person name="Ricklefs S.M."/>
            <person name="Barbian K.B."/>
        </authorList>
    </citation>
    <scope>NUCLEOTIDE SEQUENCE</scope>
    <source>
        <strain evidence="1">YBT</strain>
        <plasmid evidence="1">unnamed</plasmid>
    </source>
</reference>
<dbReference type="EMBL" id="CP005733">
    <property type="protein sequence ID" value="AHH13445.1"/>
    <property type="molecule type" value="Genomic_DNA"/>
</dbReference>
<keyword evidence="1" id="KW-0614">Plasmid</keyword>
<dbReference type="AlphaFoldDB" id="W5T2C7"/>
<sequence>MVLMSNSKNLCKDLFNFYVWIVSIVLFDNNSFDAEANA</sequence>
<protein>
    <submittedName>
        <fullName evidence="1">Uncharacterized protein</fullName>
    </submittedName>
</protein>
<evidence type="ECO:0000313" key="1">
    <source>
        <dbReference type="EMBL" id="AHH13445.1"/>
    </source>
</evidence>
<gene>
    <name evidence="1" type="ORF">BHO_0900079</name>
</gene>
<accession>W5T2C7</accession>